<name>W1YJ21_9ZZZZ</name>
<proteinExistence type="predicted"/>
<accession>W1YJ21</accession>
<protein>
    <submittedName>
        <fullName evidence="2">Uncharacterized protein</fullName>
    </submittedName>
</protein>
<feature type="non-terminal residue" evidence="2">
    <location>
        <position position="1"/>
    </location>
</feature>
<sequence length="71" mass="6994">AMKVMKIEAPSSAGEPLPASLDDDGVAGPGGQTPPAPPAQQDEAGLHGDGAGAWAKAEEALGLISNQSPVY</sequence>
<gene>
    <name evidence="2" type="ORF">Q604_UNBC03703G0001</name>
</gene>
<dbReference type="AlphaFoldDB" id="W1YJ21"/>
<dbReference type="EMBL" id="AZMM01003703">
    <property type="protein sequence ID" value="ETJ42331.1"/>
    <property type="molecule type" value="Genomic_DNA"/>
</dbReference>
<reference evidence="2" key="1">
    <citation type="submission" date="2013-12" db="EMBL/GenBank/DDBJ databases">
        <title>A Varibaculum cambriense genome reconstructed from a premature infant gut community with otherwise low bacterial novelty that shifts toward anaerobic metabolism during the third week of life.</title>
        <authorList>
            <person name="Brown C.T."/>
            <person name="Sharon I."/>
            <person name="Thomas B.C."/>
            <person name="Castelle C.J."/>
            <person name="Morowitz M.J."/>
            <person name="Banfield J.F."/>
        </authorList>
    </citation>
    <scope>NUCLEOTIDE SEQUENCE</scope>
</reference>
<evidence type="ECO:0000256" key="1">
    <source>
        <dbReference type="SAM" id="MobiDB-lite"/>
    </source>
</evidence>
<evidence type="ECO:0000313" key="2">
    <source>
        <dbReference type="EMBL" id="ETJ42331.1"/>
    </source>
</evidence>
<feature type="non-terminal residue" evidence="2">
    <location>
        <position position="71"/>
    </location>
</feature>
<comment type="caution">
    <text evidence="2">The sequence shown here is derived from an EMBL/GenBank/DDBJ whole genome shotgun (WGS) entry which is preliminary data.</text>
</comment>
<organism evidence="2">
    <name type="scientific">human gut metagenome</name>
    <dbReference type="NCBI Taxonomy" id="408170"/>
    <lineage>
        <taxon>unclassified sequences</taxon>
        <taxon>metagenomes</taxon>
        <taxon>organismal metagenomes</taxon>
    </lineage>
</organism>
<feature type="region of interest" description="Disordered" evidence="1">
    <location>
        <begin position="1"/>
        <end position="52"/>
    </location>
</feature>